<dbReference type="Proteomes" id="UP001596500">
    <property type="component" value="Unassembled WGS sequence"/>
</dbReference>
<dbReference type="Gene3D" id="3.40.190.10">
    <property type="entry name" value="Periplasmic binding protein-like II"/>
    <property type="match status" value="1"/>
</dbReference>
<keyword evidence="3" id="KW-1185">Reference proteome</keyword>
<dbReference type="Pfam" id="PF04069">
    <property type="entry name" value="OpuAC"/>
    <property type="match status" value="1"/>
</dbReference>
<evidence type="ECO:0000259" key="1">
    <source>
        <dbReference type="Pfam" id="PF04069"/>
    </source>
</evidence>
<comment type="caution">
    <text evidence="2">The sequence shown here is derived from an EMBL/GenBank/DDBJ whole genome shotgun (WGS) entry which is preliminary data.</text>
</comment>
<sequence>MPKRPLKAALVILVTLALTVGLLGCNVNASSDTVVVGGKDFTEQDIMADMITLLIEQDTDLKVKKKTWLNSNVIWNSMKNGNIDIYVEYTGTGLVNILKQKAVSDPQQAYDLVKNEFKGKYDVTWLQPIGFNNTYAMAMRRSEAKKLNIASISDLAKQSPNLILGSEQDFMIREDTLPAMNKLYGTKFKSVKSMEIGLKYKAMANGNVDVIDAFSTDGKIPANDLVLLEDDKHLFPPYYAVPIIRNEVLKKHPELEKVINQLANKITDEEMQKLNKQVDIEHKKSLDVAKKWMQDQGLLTR</sequence>
<gene>
    <name evidence="2" type="ORF">ACFQNG_01805</name>
</gene>
<dbReference type="SUPFAM" id="SSF53850">
    <property type="entry name" value="Periplasmic binding protein-like II"/>
    <property type="match status" value="1"/>
</dbReference>
<dbReference type="PROSITE" id="PS51257">
    <property type="entry name" value="PROKAR_LIPOPROTEIN"/>
    <property type="match status" value="1"/>
</dbReference>
<dbReference type="CDD" id="cd13528">
    <property type="entry name" value="PBP2_osmoprotectants"/>
    <property type="match status" value="1"/>
</dbReference>
<organism evidence="2 3">
    <name type="scientific">Laceyella putida</name>
    <dbReference type="NCBI Taxonomy" id="110101"/>
    <lineage>
        <taxon>Bacteria</taxon>
        <taxon>Bacillati</taxon>
        <taxon>Bacillota</taxon>
        <taxon>Bacilli</taxon>
        <taxon>Bacillales</taxon>
        <taxon>Thermoactinomycetaceae</taxon>
        <taxon>Laceyella</taxon>
    </lineage>
</organism>
<feature type="domain" description="ABC-type glycine betaine transport system substrate-binding" evidence="1">
    <location>
        <begin position="32"/>
        <end position="294"/>
    </location>
</feature>
<dbReference type="RefSeq" id="WP_379863099.1">
    <property type="nucleotide sequence ID" value="NZ_JBHTBW010000006.1"/>
</dbReference>
<proteinExistence type="predicted"/>
<dbReference type="Gene3D" id="3.40.190.120">
    <property type="entry name" value="Osmoprotection protein (prox), domain 2"/>
    <property type="match status" value="1"/>
</dbReference>
<reference evidence="3" key="1">
    <citation type="journal article" date="2019" name="Int. J. Syst. Evol. Microbiol.">
        <title>The Global Catalogue of Microorganisms (GCM) 10K type strain sequencing project: providing services to taxonomists for standard genome sequencing and annotation.</title>
        <authorList>
            <consortium name="The Broad Institute Genomics Platform"/>
            <consortium name="The Broad Institute Genome Sequencing Center for Infectious Disease"/>
            <person name="Wu L."/>
            <person name="Ma J."/>
        </authorList>
    </citation>
    <scope>NUCLEOTIDE SEQUENCE [LARGE SCALE GENOMIC DNA]</scope>
    <source>
        <strain evidence="3">CGMCC 1.12942</strain>
    </source>
</reference>
<evidence type="ECO:0000313" key="2">
    <source>
        <dbReference type="EMBL" id="MFC7439902.1"/>
    </source>
</evidence>
<protein>
    <submittedName>
        <fullName evidence="2">Glycine betaine ABC transporter substrate-binding protein</fullName>
    </submittedName>
</protein>
<dbReference type="EMBL" id="JBHTBW010000006">
    <property type="protein sequence ID" value="MFC7439902.1"/>
    <property type="molecule type" value="Genomic_DNA"/>
</dbReference>
<name>A0ABW2RG12_9BACL</name>
<dbReference type="InterPro" id="IPR007210">
    <property type="entry name" value="ABC_Gly_betaine_transp_sub-bd"/>
</dbReference>
<evidence type="ECO:0000313" key="3">
    <source>
        <dbReference type="Proteomes" id="UP001596500"/>
    </source>
</evidence>
<accession>A0ABW2RG12</accession>